<evidence type="ECO:0000313" key="1">
    <source>
        <dbReference type="EMBL" id="KAF6291079.1"/>
    </source>
</evidence>
<evidence type="ECO:0000313" key="2">
    <source>
        <dbReference type="Proteomes" id="UP000527355"/>
    </source>
</evidence>
<name>A0A7J7SRK8_MYOMY</name>
<sequence length="147" mass="16784">MLQPELRPYECEEGGKTSVTAHVWDPEESTWERSPGDTRVRSYSWHSFRGHQDARWRWCCPNSAELSTPGHLFQSHVNTASKQHGMLCPLNTSPAELGRWMGPFVLSNSSQKSVAQEILVFIFLFPFSPPYFLNYFGKKNANTSIFG</sequence>
<protein>
    <submittedName>
        <fullName evidence="1">Uncharacterized protein</fullName>
    </submittedName>
</protein>
<dbReference type="AlphaFoldDB" id="A0A7J7SRK8"/>
<proteinExistence type="predicted"/>
<reference evidence="1 2" key="1">
    <citation type="journal article" date="2020" name="Nature">
        <title>Six reference-quality genomes reveal evolution of bat adaptations.</title>
        <authorList>
            <person name="Jebb D."/>
            <person name="Huang Z."/>
            <person name="Pippel M."/>
            <person name="Hughes G.M."/>
            <person name="Lavrichenko K."/>
            <person name="Devanna P."/>
            <person name="Winkler S."/>
            <person name="Jermiin L.S."/>
            <person name="Skirmuntt E.C."/>
            <person name="Katzourakis A."/>
            <person name="Burkitt-Gray L."/>
            <person name="Ray D.A."/>
            <person name="Sullivan K.A.M."/>
            <person name="Roscito J.G."/>
            <person name="Kirilenko B.M."/>
            <person name="Davalos L.M."/>
            <person name="Corthals A.P."/>
            <person name="Power M.L."/>
            <person name="Jones G."/>
            <person name="Ransome R.D."/>
            <person name="Dechmann D.K.N."/>
            <person name="Locatelli A.G."/>
            <person name="Puechmaille S.J."/>
            <person name="Fedrigo O."/>
            <person name="Jarvis E.D."/>
            <person name="Hiller M."/>
            <person name="Vernes S.C."/>
            <person name="Myers E.W."/>
            <person name="Teeling E.C."/>
        </authorList>
    </citation>
    <scope>NUCLEOTIDE SEQUENCE [LARGE SCALE GENOMIC DNA]</scope>
    <source>
        <strain evidence="1">MMyoMyo1</strain>
        <tissue evidence="1">Flight muscle</tissue>
    </source>
</reference>
<organism evidence="1 2">
    <name type="scientific">Myotis myotis</name>
    <name type="common">Greater mouse-eared bat</name>
    <name type="synonym">Vespertilio myotis</name>
    <dbReference type="NCBI Taxonomy" id="51298"/>
    <lineage>
        <taxon>Eukaryota</taxon>
        <taxon>Metazoa</taxon>
        <taxon>Chordata</taxon>
        <taxon>Craniata</taxon>
        <taxon>Vertebrata</taxon>
        <taxon>Euteleostomi</taxon>
        <taxon>Mammalia</taxon>
        <taxon>Eutheria</taxon>
        <taxon>Laurasiatheria</taxon>
        <taxon>Chiroptera</taxon>
        <taxon>Yangochiroptera</taxon>
        <taxon>Vespertilionidae</taxon>
        <taxon>Myotis</taxon>
    </lineage>
</organism>
<comment type="caution">
    <text evidence="1">The sequence shown here is derived from an EMBL/GenBank/DDBJ whole genome shotgun (WGS) entry which is preliminary data.</text>
</comment>
<gene>
    <name evidence="1" type="ORF">mMyoMyo1_009440</name>
</gene>
<dbReference type="EMBL" id="JABWUV010000018">
    <property type="protein sequence ID" value="KAF6291079.1"/>
    <property type="molecule type" value="Genomic_DNA"/>
</dbReference>
<accession>A0A7J7SRK8</accession>
<dbReference type="Proteomes" id="UP000527355">
    <property type="component" value="Unassembled WGS sequence"/>
</dbReference>
<keyword evidence="2" id="KW-1185">Reference proteome</keyword>